<organism evidence="3 4">
    <name type="scientific">Microbacterium telephonicum</name>
    <dbReference type="NCBI Taxonomy" id="1714841"/>
    <lineage>
        <taxon>Bacteria</taxon>
        <taxon>Bacillati</taxon>
        <taxon>Actinomycetota</taxon>
        <taxon>Actinomycetes</taxon>
        <taxon>Micrococcales</taxon>
        <taxon>Microbacteriaceae</taxon>
        <taxon>Microbacterium</taxon>
    </lineage>
</organism>
<evidence type="ECO:0000256" key="1">
    <source>
        <dbReference type="SAM" id="Phobius"/>
    </source>
</evidence>
<dbReference type="EMBL" id="RCDB01000003">
    <property type="protein sequence ID" value="RLK47992.1"/>
    <property type="molecule type" value="Genomic_DNA"/>
</dbReference>
<dbReference type="InterPro" id="IPR006976">
    <property type="entry name" value="VanZ-like"/>
</dbReference>
<keyword evidence="1" id="KW-0812">Transmembrane</keyword>
<evidence type="ECO:0000313" key="3">
    <source>
        <dbReference type="EMBL" id="RLK47992.1"/>
    </source>
</evidence>
<protein>
    <submittedName>
        <fullName evidence="3">VanZ like protein</fullName>
    </submittedName>
</protein>
<feature type="domain" description="VanZ-like" evidence="2">
    <location>
        <begin position="17"/>
        <end position="128"/>
    </location>
</feature>
<feature type="transmembrane region" description="Helical" evidence="1">
    <location>
        <begin position="81"/>
        <end position="102"/>
    </location>
</feature>
<reference evidence="3 4" key="1">
    <citation type="journal article" date="2015" name="Stand. Genomic Sci.">
        <title>Genomic Encyclopedia of Bacterial and Archaeal Type Strains, Phase III: the genomes of soil and plant-associated and newly described type strains.</title>
        <authorList>
            <person name="Whitman W.B."/>
            <person name="Woyke T."/>
            <person name="Klenk H.P."/>
            <person name="Zhou Y."/>
            <person name="Lilburn T.G."/>
            <person name="Beck B.J."/>
            <person name="De Vos P."/>
            <person name="Vandamme P."/>
            <person name="Eisen J.A."/>
            <person name="Garrity G."/>
            <person name="Hugenholtz P."/>
            <person name="Kyrpides N.C."/>
        </authorList>
    </citation>
    <scope>NUCLEOTIDE SEQUENCE [LARGE SCALE GENOMIC DNA]</scope>
    <source>
        <strain evidence="3 4">S2T63</strain>
    </source>
</reference>
<sequence length="144" mass="15466">MPTPVRRALRAPVTWLLVYVAVLAPIAFWPSPVDRDAGPLLAWITRMLPVLTYGRIEFLANIALFVPFGVLVALMLRRALLAIPVGMAVSLLVEGLQGLLLAERTPSLLDVVANTTGTAIGVLVVIVVKNAPFSARSAYGRPMP</sequence>
<comment type="caution">
    <text evidence="3">The sequence shown here is derived from an EMBL/GenBank/DDBJ whole genome shotgun (WGS) entry which is preliminary data.</text>
</comment>
<feature type="transmembrane region" description="Helical" evidence="1">
    <location>
        <begin position="12"/>
        <end position="30"/>
    </location>
</feature>
<dbReference type="OrthoDB" id="3787741at2"/>
<feature type="transmembrane region" description="Helical" evidence="1">
    <location>
        <begin position="50"/>
        <end position="74"/>
    </location>
</feature>
<dbReference type="Proteomes" id="UP000273158">
    <property type="component" value="Unassembled WGS sequence"/>
</dbReference>
<feature type="transmembrane region" description="Helical" evidence="1">
    <location>
        <begin position="108"/>
        <end position="128"/>
    </location>
</feature>
<evidence type="ECO:0000313" key="4">
    <source>
        <dbReference type="Proteomes" id="UP000273158"/>
    </source>
</evidence>
<name>A0A498BXE2_9MICO</name>
<keyword evidence="1" id="KW-0472">Membrane</keyword>
<dbReference type="Pfam" id="PF04892">
    <property type="entry name" value="VanZ"/>
    <property type="match status" value="1"/>
</dbReference>
<proteinExistence type="predicted"/>
<gene>
    <name evidence="3" type="ORF">C7474_2594</name>
</gene>
<dbReference type="AlphaFoldDB" id="A0A498BXE2"/>
<keyword evidence="4" id="KW-1185">Reference proteome</keyword>
<keyword evidence="1" id="KW-1133">Transmembrane helix</keyword>
<evidence type="ECO:0000259" key="2">
    <source>
        <dbReference type="Pfam" id="PF04892"/>
    </source>
</evidence>
<accession>A0A498BXE2</accession>
<dbReference type="RefSeq" id="WP_121060444.1">
    <property type="nucleotide sequence ID" value="NZ_RCDB01000003.1"/>
</dbReference>